<dbReference type="Pfam" id="PF02537">
    <property type="entry name" value="CRCB"/>
    <property type="match status" value="1"/>
</dbReference>
<keyword evidence="10" id="KW-0813">Transport</keyword>
<feature type="transmembrane region" description="Helical" evidence="10">
    <location>
        <begin position="29"/>
        <end position="48"/>
    </location>
</feature>
<protein>
    <recommendedName>
        <fullName evidence="10">Fluoride-specific ion channel FluC</fullName>
    </recommendedName>
</protein>
<accession>A0ABU8HI01</accession>
<proteinExistence type="inferred from homology"/>
<dbReference type="Proteomes" id="UP001312865">
    <property type="component" value="Unassembled WGS sequence"/>
</dbReference>
<comment type="function">
    <text evidence="9 10">Fluoride-specific ion channel. Important for reducing fluoride concentration in the cell, thus reducing its toxicity.</text>
</comment>
<dbReference type="InterPro" id="IPR003691">
    <property type="entry name" value="FluC"/>
</dbReference>
<comment type="similarity">
    <text evidence="7 10">Belongs to the fluoride channel Fluc/FEX (TC 1.A.43) family.</text>
</comment>
<keyword evidence="10" id="KW-0406">Ion transport</keyword>
<keyword evidence="5 10" id="KW-0472">Membrane</keyword>
<keyword evidence="3 10" id="KW-0812">Transmembrane</keyword>
<evidence type="ECO:0000256" key="6">
    <source>
        <dbReference type="ARBA" id="ARBA00023303"/>
    </source>
</evidence>
<organism evidence="11 12">
    <name type="scientific">Bacillus spongiae</name>
    <dbReference type="NCBI Taxonomy" id="2683610"/>
    <lineage>
        <taxon>Bacteria</taxon>
        <taxon>Bacillati</taxon>
        <taxon>Bacillota</taxon>
        <taxon>Bacilli</taxon>
        <taxon>Bacillales</taxon>
        <taxon>Bacillaceae</taxon>
        <taxon>Bacillus</taxon>
    </lineage>
</organism>
<keyword evidence="12" id="KW-1185">Reference proteome</keyword>
<evidence type="ECO:0000256" key="9">
    <source>
        <dbReference type="ARBA" id="ARBA00049940"/>
    </source>
</evidence>
<evidence type="ECO:0000256" key="2">
    <source>
        <dbReference type="ARBA" id="ARBA00022475"/>
    </source>
</evidence>
<name>A0ABU8HI01_9BACI</name>
<keyword evidence="6 10" id="KW-0407">Ion channel</keyword>
<dbReference type="PANTHER" id="PTHR28259">
    <property type="entry name" value="FLUORIDE EXPORT PROTEIN 1-RELATED"/>
    <property type="match status" value="1"/>
</dbReference>
<feature type="binding site" evidence="10">
    <location>
        <position position="74"/>
    </location>
    <ligand>
        <name>Na(+)</name>
        <dbReference type="ChEBI" id="CHEBI:29101"/>
        <note>structural</note>
    </ligand>
</feature>
<comment type="catalytic activity">
    <reaction evidence="8">
        <text>fluoride(in) = fluoride(out)</text>
        <dbReference type="Rhea" id="RHEA:76159"/>
        <dbReference type="ChEBI" id="CHEBI:17051"/>
    </reaction>
    <physiologicalReaction direction="left-to-right" evidence="8">
        <dbReference type="Rhea" id="RHEA:76160"/>
    </physiologicalReaction>
</comment>
<sequence>MVYIYLFFGGAIGSIVRYYVSVVGNGGEYPLGTLAVNLLGSFLLGYLLTIFPKYKKIDPAIIKGISTGAIGSFTTFSALSVELANLMLERDYLMLFSYLFGSMIGGIVFAYLGYRLASIVGGR</sequence>
<evidence type="ECO:0000313" key="12">
    <source>
        <dbReference type="Proteomes" id="UP001312865"/>
    </source>
</evidence>
<dbReference type="HAMAP" id="MF_00454">
    <property type="entry name" value="FluC"/>
    <property type="match status" value="1"/>
</dbReference>
<feature type="binding site" evidence="10">
    <location>
        <position position="71"/>
    </location>
    <ligand>
        <name>Na(+)</name>
        <dbReference type="ChEBI" id="CHEBI:29101"/>
        <note>structural</note>
    </ligand>
</feature>
<evidence type="ECO:0000256" key="7">
    <source>
        <dbReference type="ARBA" id="ARBA00035120"/>
    </source>
</evidence>
<dbReference type="PANTHER" id="PTHR28259:SF1">
    <property type="entry name" value="FLUORIDE EXPORT PROTEIN 1-RELATED"/>
    <property type="match status" value="1"/>
</dbReference>
<feature type="transmembrane region" description="Helical" evidence="10">
    <location>
        <begin position="92"/>
        <end position="114"/>
    </location>
</feature>
<comment type="activity regulation">
    <text evidence="10">Na(+) is not transported, but it plays an essential structural role and its presence is essential for fluoride channel function.</text>
</comment>
<comment type="subcellular location">
    <subcellularLocation>
        <location evidence="1 10">Cell membrane</location>
        <topology evidence="1 10">Multi-pass membrane protein</topology>
    </subcellularLocation>
</comment>
<evidence type="ECO:0000256" key="3">
    <source>
        <dbReference type="ARBA" id="ARBA00022692"/>
    </source>
</evidence>
<evidence type="ECO:0000256" key="10">
    <source>
        <dbReference type="HAMAP-Rule" id="MF_00454"/>
    </source>
</evidence>
<keyword evidence="10" id="KW-0479">Metal-binding</keyword>
<feature type="transmembrane region" description="Helical" evidence="10">
    <location>
        <begin position="60"/>
        <end position="80"/>
    </location>
</feature>
<comment type="caution">
    <text evidence="11">The sequence shown here is derived from an EMBL/GenBank/DDBJ whole genome shotgun (WGS) entry which is preliminary data.</text>
</comment>
<reference evidence="11 12" key="1">
    <citation type="journal article" date="2018" name="J. Microbiol.">
        <title>Bacillus spongiae sp. nov., isolated from sponge of Jeju Island.</title>
        <authorList>
            <person name="Lee G.E."/>
            <person name="Im W.T."/>
            <person name="Park J.S."/>
        </authorList>
    </citation>
    <scope>NUCLEOTIDE SEQUENCE [LARGE SCALE GENOMIC DNA]</scope>
    <source>
        <strain evidence="11 12">135PIL107-10</strain>
    </source>
</reference>
<gene>
    <name evidence="10" type="primary">fluC</name>
    <name evidence="10" type="synonym">crcB</name>
    <name evidence="11" type="ORF">WAK64_17700</name>
</gene>
<evidence type="ECO:0000313" key="11">
    <source>
        <dbReference type="EMBL" id="MEI5908887.1"/>
    </source>
</evidence>
<keyword evidence="10" id="KW-0915">Sodium</keyword>
<evidence type="ECO:0000256" key="4">
    <source>
        <dbReference type="ARBA" id="ARBA00022989"/>
    </source>
</evidence>
<keyword evidence="4 10" id="KW-1133">Transmembrane helix</keyword>
<dbReference type="RefSeq" id="WP_336588332.1">
    <property type="nucleotide sequence ID" value="NZ_JBBAXC010000017.1"/>
</dbReference>
<evidence type="ECO:0000256" key="1">
    <source>
        <dbReference type="ARBA" id="ARBA00004651"/>
    </source>
</evidence>
<dbReference type="EMBL" id="JBBAXC010000017">
    <property type="protein sequence ID" value="MEI5908887.1"/>
    <property type="molecule type" value="Genomic_DNA"/>
</dbReference>
<keyword evidence="2 10" id="KW-1003">Cell membrane</keyword>
<evidence type="ECO:0000256" key="8">
    <source>
        <dbReference type="ARBA" id="ARBA00035585"/>
    </source>
</evidence>
<evidence type="ECO:0000256" key="5">
    <source>
        <dbReference type="ARBA" id="ARBA00023136"/>
    </source>
</evidence>